<keyword evidence="2" id="KW-0472">Membrane</keyword>
<dbReference type="Proteomes" id="UP001459277">
    <property type="component" value="Unassembled WGS sequence"/>
</dbReference>
<evidence type="ECO:0000256" key="1">
    <source>
        <dbReference type="SAM" id="MobiDB-lite"/>
    </source>
</evidence>
<feature type="compositionally biased region" description="Acidic residues" evidence="1">
    <location>
        <begin position="303"/>
        <end position="318"/>
    </location>
</feature>
<accession>A0AAW2CID0</accession>
<proteinExistence type="predicted"/>
<evidence type="ECO:0000256" key="2">
    <source>
        <dbReference type="SAM" id="Phobius"/>
    </source>
</evidence>
<reference evidence="3 4" key="1">
    <citation type="submission" date="2024-01" db="EMBL/GenBank/DDBJ databases">
        <title>A telomere-to-telomere, gap-free genome of sweet tea (Lithocarpus litseifolius).</title>
        <authorList>
            <person name="Zhou J."/>
        </authorList>
    </citation>
    <scope>NUCLEOTIDE SEQUENCE [LARGE SCALE GENOMIC DNA]</scope>
    <source>
        <strain evidence="3">Zhou-2022a</strain>
        <tissue evidence="3">Leaf</tissue>
    </source>
</reference>
<feature type="region of interest" description="Disordered" evidence="1">
    <location>
        <begin position="296"/>
        <end position="331"/>
    </location>
</feature>
<dbReference type="EMBL" id="JAZDWU010000006">
    <property type="protein sequence ID" value="KAK9997981.1"/>
    <property type="molecule type" value="Genomic_DNA"/>
</dbReference>
<name>A0AAW2CID0_9ROSI</name>
<protein>
    <submittedName>
        <fullName evidence="3">Uncharacterized protein</fullName>
    </submittedName>
</protein>
<dbReference type="AlphaFoldDB" id="A0AAW2CID0"/>
<evidence type="ECO:0000313" key="4">
    <source>
        <dbReference type="Proteomes" id="UP001459277"/>
    </source>
</evidence>
<keyword evidence="2" id="KW-0812">Transmembrane</keyword>
<sequence length="331" mass="37220">MIGLWFDGVSISLEDESGIRLGVDMLGRRYATATIRYTDHEMDFMHRQQETAEDWLRMAIVFLLHLFGAYLFANGGTIEERIRMARAFLLHLLGAYLFTNGGKTVSLRSTGLHGPASQPFSTSPDLGVATIIASEITWPFNGASLRALYLAERVRCQLMGRDDPQILMDPLEFMLALRSMTDAEYNLWRSGIPYAVMDWTMRNLASPAYAFLYCSEPIASEPIDPPDLPWMNYAYGPNGFAQEFTMPHNPNVMGYPFPPNTWAPIIQEYEELVWLVGNLKLEVTIYTRSLYTPGGAAYSSSGGDDDDDDGGGDGEDLESTLSYQPRKRRHH</sequence>
<keyword evidence="4" id="KW-1185">Reference proteome</keyword>
<gene>
    <name evidence="3" type="ORF">SO802_017584</name>
</gene>
<keyword evidence="2" id="KW-1133">Transmembrane helix</keyword>
<comment type="caution">
    <text evidence="3">The sequence shown here is derived from an EMBL/GenBank/DDBJ whole genome shotgun (WGS) entry which is preliminary data.</text>
</comment>
<evidence type="ECO:0000313" key="3">
    <source>
        <dbReference type="EMBL" id="KAK9997981.1"/>
    </source>
</evidence>
<feature type="transmembrane region" description="Helical" evidence="2">
    <location>
        <begin position="55"/>
        <end position="73"/>
    </location>
</feature>
<organism evidence="3 4">
    <name type="scientific">Lithocarpus litseifolius</name>
    <dbReference type="NCBI Taxonomy" id="425828"/>
    <lineage>
        <taxon>Eukaryota</taxon>
        <taxon>Viridiplantae</taxon>
        <taxon>Streptophyta</taxon>
        <taxon>Embryophyta</taxon>
        <taxon>Tracheophyta</taxon>
        <taxon>Spermatophyta</taxon>
        <taxon>Magnoliopsida</taxon>
        <taxon>eudicotyledons</taxon>
        <taxon>Gunneridae</taxon>
        <taxon>Pentapetalae</taxon>
        <taxon>rosids</taxon>
        <taxon>fabids</taxon>
        <taxon>Fagales</taxon>
        <taxon>Fagaceae</taxon>
        <taxon>Lithocarpus</taxon>
    </lineage>
</organism>